<reference evidence="4 5" key="1">
    <citation type="submission" date="2023-08" db="EMBL/GenBank/DDBJ databases">
        <title>Black Yeasts Isolated from many extreme environments.</title>
        <authorList>
            <person name="Coleine C."/>
            <person name="Stajich J.E."/>
            <person name="Selbmann L."/>
        </authorList>
    </citation>
    <scope>NUCLEOTIDE SEQUENCE [LARGE SCALE GENOMIC DNA]</scope>
    <source>
        <strain evidence="4 5">CCFEE 5792</strain>
    </source>
</reference>
<keyword evidence="5" id="KW-1185">Reference proteome</keyword>
<gene>
    <name evidence="4" type="ORF">LTR84_001956</name>
</gene>
<feature type="region of interest" description="Disordered" evidence="2">
    <location>
        <begin position="1"/>
        <end position="21"/>
    </location>
</feature>
<evidence type="ECO:0000256" key="2">
    <source>
        <dbReference type="SAM" id="MobiDB-lite"/>
    </source>
</evidence>
<feature type="region of interest" description="Disordered" evidence="2">
    <location>
        <begin position="78"/>
        <end position="140"/>
    </location>
</feature>
<dbReference type="PANTHER" id="PTHR38788">
    <property type="entry name" value="CLR5 DOMAIN-CONTAINING PROTEIN"/>
    <property type="match status" value="1"/>
</dbReference>
<protein>
    <recommendedName>
        <fullName evidence="3">Clr5 domain-containing protein</fullName>
    </recommendedName>
</protein>
<feature type="compositionally biased region" description="Basic and acidic residues" evidence="2">
    <location>
        <begin position="9"/>
        <end position="21"/>
    </location>
</feature>
<evidence type="ECO:0000313" key="4">
    <source>
        <dbReference type="EMBL" id="KAK5053994.1"/>
    </source>
</evidence>
<dbReference type="InterPro" id="IPR025676">
    <property type="entry name" value="Clr5_dom"/>
</dbReference>
<dbReference type="RefSeq" id="XP_064707119.1">
    <property type="nucleotide sequence ID" value="XM_064845574.1"/>
</dbReference>
<evidence type="ECO:0000256" key="1">
    <source>
        <dbReference type="SAM" id="Coils"/>
    </source>
</evidence>
<evidence type="ECO:0000313" key="5">
    <source>
        <dbReference type="Proteomes" id="UP001358417"/>
    </source>
</evidence>
<dbReference type="Pfam" id="PF14420">
    <property type="entry name" value="Clr5"/>
    <property type="match status" value="1"/>
</dbReference>
<dbReference type="GeneID" id="89970172"/>
<feature type="compositionally biased region" description="Basic and acidic residues" evidence="2">
    <location>
        <begin position="105"/>
        <end position="122"/>
    </location>
</feature>
<keyword evidence="1" id="KW-0175">Coiled coil</keyword>
<comment type="caution">
    <text evidence="4">The sequence shown here is derived from an EMBL/GenBank/DDBJ whole genome shotgun (WGS) entry which is preliminary data.</text>
</comment>
<proteinExistence type="predicted"/>
<sequence>MASEDESQSADHHHDEQDWEAQKENFRQCYIDNNMTRKAAAKFMKDFFGFDATPRQWERRIKQWGFQKYSTREERMSQIAQSGKSVLDVSKPGRRPRAHSSNSLHPREDRNLRRFARREVSRSRSRTRSNSFTNSSRPVLGDEFQELGQPAFDNQAFNVNFSSTPSLPSQNTTGFNANATANAINPHHPPHFNFHSEKAVSSFDGTAGHDGVFTVGNRQWTESQGPNSTRQWNLPGSQVSMSTYPPSLPTQTSIGQGLSNLNGTYLNENESPPGFPIDNAFPLPNTHYDYGLSEDGIGINPNIISSNPLSEQQLYNQTIPNAQASTGADTNFDVIDFQLFVNDVDSASAQLALNEDDFHPVPPVQGPFPASAPAVNIAFTGPLQNDVGPLVEELVRNMHGIALLGNESGLQHKLSTEAQIFTDRLAIVLDNFTNTQQRAVQDMSRILRHLRDKNKLLEESLNTLQMQSTMSTELQHHHATIPSQPDNYMFHQSVGAGEDSIYTKPHFP</sequence>
<accession>A0AAV9NE97</accession>
<dbReference type="EMBL" id="JAVRRD010000011">
    <property type="protein sequence ID" value="KAK5053994.1"/>
    <property type="molecule type" value="Genomic_DNA"/>
</dbReference>
<dbReference type="AlphaFoldDB" id="A0AAV9NE97"/>
<feature type="compositionally biased region" description="Low complexity" evidence="2">
    <location>
        <begin position="128"/>
        <end position="137"/>
    </location>
</feature>
<dbReference type="Proteomes" id="UP001358417">
    <property type="component" value="Unassembled WGS sequence"/>
</dbReference>
<feature type="coiled-coil region" evidence="1">
    <location>
        <begin position="440"/>
        <end position="467"/>
    </location>
</feature>
<dbReference type="PANTHER" id="PTHR38788:SF3">
    <property type="entry name" value="CLR5 DOMAIN-CONTAINING PROTEIN"/>
    <property type="match status" value="1"/>
</dbReference>
<organism evidence="4 5">
    <name type="scientific">Exophiala bonariae</name>
    <dbReference type="NCBI Taxonomy" id="1690606"/>
    <lineage>
        <taxon>Eukaryota</taxon>
        <taxon>Fungi</taxon>
        <taxon>Dikarya</taxon>
        <taxon>Ascomycota</taxon>
        <taxon>Pezizomycotina</taxon>
        <taxon>Eurotiomycetes</taxon>
        <taxon>Chaetothyriomycetidae</taxon>
        <taxon>Chaetothyriales</taxon>
        <taxon>Herpotrichiellaceae</taxon>
        <taxon>Exophiala</taxon>
    </lineage>
</organism>
<evidence type="ECO:0000259" key="3">
    <source>
        <dbReference type="Pfam" id="PF14420"/>
    </source>
</evidence>
<name>A0AAV9NE97_9EURO</name>
<feature type="domain" description="Clr5" evidence="3">
    <location>
        <begin position="16"/>
        <end position="68"/>
    </location>
</feature>